<keyword evidence="2" id="KW-0479">Metal-binding</keyword>
<dbReference type="InterPro" id="IPR006913">
    <property type="entry name" value="CENP-V/GFA"/>
</dbReference>
<dbReference type="PANTHER" id="PTHR28620:SF1">
    <property type="entry name" value="CENP-V_GFA DOMAIN-CONTAINING PROTEIN"/>
    <property type="match status" value="1"/>
</dbReference>
<dbReference type="KEGG" id="cser:CCO03_07545"/>
<keyword evidence="6" id="KW-1185">Reference proteome</keyword>
<feature type="domain" description="CENP-V/GFA" evidence="4">
    <location>
        <begin position="8"/>
        <end position="130"/>
    </location>
</feature>
<dbReference type="SUPFAM" id="SSF51316">
    <property type="entry name" value="Mss4-like"/>
    <property type="match status" value="1"/>
</dbReference>
<dbReference type="Proteomes" id="UP000196138">
    <property type="component" value="Chromosome"/>
</dbReference>
<dbReference type="RefSeq" id="WP_087279338.1">
    <property type="nucleotide sequence ID" value="NZ_CP021455.1"/>
</dbReference>
<dbReference type="OrthoDB" id="327703at2"/>
<dbReference type="Pfam" id="PF04828">
    <property type="entry name" value="GFA"/>
    <property type="match status" value="1"/>
</dbReference>
<gene>
    <name evidence="5" type="ORF">CCO03_07545</name>
</gene>
<evidence type="ECO:0000256" key="3">
    <source>
        <dbReference type="ARBA" id="ARBA00022833"/>
    </source>
</evidence>
<evidence type="ECO:0000259" key="4">
    <source>
        <dbReference type="PROSITE" id="PS51891"/>
    </source>
</evidence>
<accession>A0A1Y0EMA7</accession>
<reference evidence="5 6" key="1">
    <citation type="submission" date="2017-05" db="EMBL/GenBank/DDBJ databases">
        <authorList>
            <person name="Song R."/>
            <person name="Chenine A.L."/>
            <person name="Ruprecht R.M."/>
        </authorList>
    </citation>
    <scope>NUCLEOTIDE SEQUENCE [LARGE SCALE GENOMIC DNA]</scope>
    <source>
        <strain evidence="5 6">DSM 26136</strain>
    </source>
</reference>
<dbReference type="InterPro" id="IPR052355">
    <property type="entry name" value="CENP-V-like"/>
</dbReference>
<evidence type="ECO:0000313" key="5">
    <source>
        <dbReference type="EMBL" id="ARU04550.1"/>
    </source>
</evidence>
<organism evidence="5 6">
    <name type="scientific">Comamonas serinivorans</name>
    <dbReference type="NCBI Taxonomy" id="1082851"/>
    <lineage>
        <taxon>Bacteria</taxon>
        <taxon>Pseudomonadati</taxon>
        <taxon>Pseudomonadota</taxon>
        <taxon>Betaproteobacteria</taxon>
        <taxon>Burkholderiales</taxon>
        <taxon>Comamonadaceae</taxon>
        <taxon>Comamonas</taxon>
    </lineage>
</organism>
<dbReference type="GO" id="GO:0016846">
    <property type="term" value="F:carbon-sulfur lyase activity"/>
    <property type="evidence" value="ECO:0007669"/>
    <property type="project" value="InterPro"/>
</dbReference>
<dbReference type="Gene3D" id="2.170.150.70">
    <property type="match status" value="1"/>
</dbReference>
<dbReference type="InterPro" id="IPR011057">
    <property type="entry name" value="Mss4-like_sf"/>
</dbReference>
<evidence type="ECO:0000256" key="2">
    <source>
        <dbReference type="ARBA" id="ARBA00022723"/>
    </source>
</evidence>
<dbReference type="PROSITE" id="PS51891">
    <property type="entry name" value="CENP_V_GFA"/>
    <property type="match status" value="1"/>
</dbReference>
<keyword evidence="3" id="KW-0862">Zinc</keyword>
<evidence type="ECO:0000313" key="6">
    <source>
        <dbReference type="Proteomes" id="UP000196138"/>
    </source>
</evidence>
<dbReference type="EMBL" id="CP021455">
    <property type="protein sequence ID" value="ARU04550.1"/>
    <property type="molecule type" value="Genomic_DNA"/>
</dbReference>
<sequence>METSTNTYTGSCHCGQITFTFEAEITQALSCNCSLCRRRGSLLSFVPRGALTLRTPASDAAAPDAAARDAAAPDAVYRFHTHQIAHHFCPTCGIHTHGEGTAPNGTAMAAINLRCVDQIDLDTLPLHRFDGRAL</sequence>
<proteinExistence type="inferred from homology"/>
<dbReference type="PANTHER" id="PTHR28620">
    <property type="entry name" value="CENTROMERE PROTEIN V"/>
    <property type="match status" value="1"/>
</dbReference>
<evidence type="ECO:0000256" key="1">
    <source>
        <dbReference type="ARBA" id="ARBA00005495"/>
    </source>
</evidence>
<dbReference type="AlphaFoldDB" id="A0A1Y0EMA7"/>
<name>A0A1Y0EMA7_9BURK</name>
<comment type="similarity">
    <text evidence="1">Belongs to the Gfa family.</text>
</comment>
<dbReference type="GO" id="GO:0046872">
    <property type="term" value="F:metal ion binding"/>
    <property type="evidence" value="ECO:0007669"/>
    <property type="project" value="UniProtKB-KW"/>
</dbReference>
<protein>
    <submittedName>
        <fullName evidence="5">Aldehyde-activating protein</fullName>
    </submittedName>
</protein>